<evidence type="ECO:0000259" key="5">
    <source>
        <dbReference type="Pfam" id="PF04542"/>
    </source>
</evidence>
<dbReference type="InterPro" id="IPR013324">
    <property type="entry name" value="RNA_pol_sigma_r3/r4-like"/>
</dbReference>
<keyword evidence="4" id="KW-0804">Transcription</keyword>
<gene>
    <name evidence="7" type="ORF">D0T11_12040</name>
</gene>
<organism evidence="7 8">
    <name type="scientific">Hymenobacter rubripertinctus</name>
    <dbReference type="NCBI Taxonomy" id="2029981"/>
    <lineage>
        <taxon>Bacteria</taxon>
        <taxon>Pseudomonadati</taxon>
        <taxon>Bacteroidota</taxon>
        <taxon>Cytophagia</taxon>
        <taxon>Cytophagales</taxon>
        <taxon>Hymenobacteraceae</taxon>
        <taxon>Hymenobacter</taxon>
    </lineage>
</organism>
<protein>
    <submittedName>
        <fullName evidence="7">Sigma-70 family RNA polymerase sigma factor</fullName>
    </submittedName>
</protein>
<dbReference type="PANTHER" id="PTHR43133">
    <property type="entry name" value="RNA POLYMERASE ECF-TYPE SIGMA FACTO"/>
    <property type="match status" value="1"/>
</dbReference>
<feature type="domain" description="RNA polymerase sigma-70 region 2" evidence="5">
    <location>
        <begin position="14"/>
        <end position="83"/>
    </location>
</feature>
<dbReference type="Pfam" id="PF08281">
    <property type="entry name" value="Sigma70_r4_2"/>
    <property type="match status" value="1"/>
</dbReference>
<dbReference type="Gene3D" id="1.10.10.10">
    <property type="entry name" value="Winged helix-like DNA-binding domain superfamily/Winged helix DNA-binding domain"/>
    <property type="match status" value="1"/>
</dbReference>
<comment type="caution">
    <text evidence="7">The sequence shown here is derived from an EMBL/GenBank/DDBJ whole genome shotgun (WGS) entry which is preliminary data.</text>
</comment>
<dbReference type="InterPro" id="IPR013325">
    <property type="entry name" value="RNA_pol_sigma_r2"/>
</dbReference>
<dbReference type="InterPro" id="IPR036388">
    <property type="entry name" value="WH-like_DNA-bd_sf"/>
</dbReference>
<reference evidence="7 8" key="2">
    <citation type="submission" date="2019-01" db="EMBL/GenBank/DDBJ databases">
        <title>Hymenobacter humicola sp. nov., isolated from soils in Antarctica.</title>
        <authorList>
            <person name="Sedlacek I."/>
            <person name="Holochova P."/>
            <person name="Kralova S."/>
            <person name="Pantucek R."/>
            <person name="Stankova E."/>
            <person name="Vrbovska V."/>
            <person name="Kristofova L."/>
            <person name="Svec P."/>
            <person name="Busse H.-J."/>
        </authorList>
    </citation>
    <scope>NUCLEOTIDE SEQUENCE [LARGE SCALE GENOMIC DNA]</scope>
    <source>
        <strain evidence="7 8">CCM 8852</strain>
    </source>
</reference>
<proteinExistence type="inferred from homology"/>
<dbReference type="RefSeq" id="WP_119656046.1">
    <property type="nucleotide sequence ID" value="NZ_JBHUOI010000044.1"/>
</dbReference>
<dbReference type="PANTHER" id="PTHR43133:SF45">
    <property type="entry name" value="RNA POLYMERASE ECF-TYPE SIGMA FACTOR"/>
    <property type="match status" value="1"/>
</dbReference>
<reference evidence="7 8" key="1">
    <citation type="submission" date="2018-09" db="EMBL/GenBank/DDBJ databases">
        <authorList>
            <person name="Zeman M."/>
            <person name="Pardy F."/>
        </authorList>
    </citation>
    <scope>NUCLEOTIDE SEQUENCE [LARGE SCALE GENOMIC DNA]</scope>
    <source>
        <strain evidence="7 8">CCM 8852</strain>
    </source>
</reference>
<keyword evidence="8" id="KW-1185">Reference proteome</keyword>
<dbReference type="InterPro" id="IPR039425">
    <property type="entry name" value="RNA_pol_sigma-70-like"/>
</dbReference>
<keyword evidence="2" id="KW-0805">Transcription regulation</keyword>
<comment type="similarity">
    <text evidence="1">Belongs to the sigma-70 factor family. ECF subfamily.</text>
</comment>
<dbReference type="InterPro" id="IPR013249">
    <property type="entry name" value="RNA_pol_sigma70_r4_t2"/>
</dbReference>
<dbReference type="SUPFAM" id="SSF88946">
    <property type="entry name" value="Sigma2 domain of RNA polymerase sigma factors"/>
    <property type="match status" value="1"/>
</dbReference>
<accession>A0A418QWN9</accession>
<dbReference type="InterPro" id="IPR007627">
    <property type="entry name" value="RNA_pol_sigma70_r2"/>
</dbReference>
<dbReference type="OrthoDB" id="9780326at2"/>
<dbReference type="EMBL" id="QYCN01000016">
    <property type="protein sequence ID" value="RIY09544.1"/>
    <property type="molecule type" value="Genomic_DNA"/>
</dbReference>
<evidence type="ECO:0000313" key="8">
    <source>
        <dbReference type="Proteomes" id="UP000284250"/>
    </source>
</evidence>
<evidence type="ECO:0000256" key="3">
    <source>
        <dbReference type="ARBA" id="ARBA00023082"/>
    </source>
</evidence>
<evidence type="ECO:0000313" key="7">
    <source>
        <dbReference type="EMBL" id="RIY09544.1"/>
    </source>
</evidence>
<evidence type="ECO:0000259" key="6">
    <source>
        <dbReference type="Pfam" id="PF08281"/>
    </source>
</evidence>
<dbReference type="NCBIfam" id="TIGR02937">
    <property type="entry name" value="sigma70-ECF"/>
    <property type="match status" value="1"/>
</dbReference>
<dbReference type="GO" id="GO:0003677">
    <property type="term" value="F:DNA binding"/>
    <property type="evidence" value="ECO:0007669"/>
    <property type="project" value="InterPro"/>
</dbReference>
<dbReference type="SUPFAM" id="SSF88659">
    <property type="entry name" value="Sigma3 and sigma4 domains of RNA polymerase sigma factors"/>
    <property type="match status" value="1"/>
</dbReference>
<sequence length="170" mass="19671">MSSAPFTPEFLDLLAAHQPRLRRVARLYCPEADDRQDLYQDIMLQLWRAWPRYEARPEVQVGTWLYRVALNVAISDLRQRTRRPAAARLGPAGWSELPAPPPEGPDPDDLAQLYRAIERLSDVEKAFVLLYLEERSYAEMADILGITQNNVRVKMHRVQDKLRHLLTQPA</sequence>
<dbReference type="Gene3D" id="1.10.1740.10">
    <property type="match status" value="1"/>
</dbReference>
<evidence type="ECO:0000256" key="4">
    <source>
        <dbReference type="ARBA" id="ARBA00023163"/>
    </source>
</evidence>
<feature type="domain" description="RNA polymerase sigma factor 70 region 4 type 2" evidence="6">
    <location>
        <begin position="111"/>
        <end position="157"/>
    </location>
</feature>
<name>A0A418QWN9_9BACT</name>
<dbReference type="GO" id="GO:0006352">
    <property type="term" value="P:DNA-templated transcription initiation"/>
    <property type="evidence" value="ECO:0007669"/>
    <property type="project" value="InterPro"/>
</dbReference>
<evidence type="ECO:0000256" key="2">
    <source>
        <dbReference type="ARBA" id="ARBA00023015"/>
    </source>
</evidence>
<evidence type="ECO:0000256" key="1">
    <source>
        <dbReference type="ARBA" id="ARBA00010641"/>
    </source>
</evidence>
<dbReference type="AlphaFoldDB" id="A0A418QWN9"/>
<dbReference type="GO" id="GO:0016987">
    <property type="term" value="F:sigma factor activity"/>
    <property type="evidence" value="ECO:0007669"/>
    <property type="project" value="UniProtKB-KW"/>
</dbReference>
<keyword evidence="3" id="KW-0731">Sigma factor</keyword>
<dbReference type="Proteomes" id="UP000284250">
    <property type="component" value="Unassembled WGS sequence"/>
</dbReference>
<dbReference type="Pfam" id="PF04542">
    <property type="entry name" value="Sigma70_r2"/>
    <property type="match status" value="1"/>
</dbReference>
<dbReference type="InterPro" id="IPR014284">
    <property type="entry name" value="RNA_pol_sigma-70_dom"/>
</dbReference>